<dbReference type="SMART" id="SM00729">
    <property type="entry name" value="Elp3"/>
    <property type="match status" value="1"/>
</dbReference>
<dbReference type="PIRSF" id="PIRSF005963">
    <property type="entry name" value="Lipoyl_synth"/>
    <property type="match status" value="1"/>
</dbReference>
<dbReference type="NCBIfam" id="NF009544">
    <property type="entry name" value="PRK12928.1"/>
    <property type="match status" value="1"/>
</dbReference>
<evidence type="ECO:0000256" key="10">
    <source>
        <dbReference type="ARBA" id="ARBA00023014"/>
    </source>
</evidence>
<dbReference type="PANTHER" id="PTHR10949">
    <property type="entry name" value="LIPOYL SYNTHASE"/>
    <property type="match status" value="1"/>
</dbReference>
<dbReference type="InterPro" id="IPR031691">
    <property type="entry name" value="LIAS_N"/>
</dbReference>
<evidence type="ECO:0000256" key="4">
    <source>
        <dbReference type="ARBA" id="ARBA00022485"/>
    </source>
</evidence>
<name>A0A381UH81_9ZZZZ</name>
<comment type="cofactor">
    <cofactor evidence="1">
        <name>[4Fe-4S] cluster</name>
        <dbReference type="ChEBI" id="CHEBI:49883"/>
    </cofactor>
</comment>
<evidence type="ECO:0000256" key="1">
    <source>
        <dbReference type="ARBA" id="ARBA00001966"/>
    </source>
</evidence>
<evidence type="ECO:0000256" key="6">
    <source>
        <dbReference type="ARBA" id="ARBA00022679"/>
    </source>
</evidence>
<dbReference type="NCBIfam" id="TIGR00510">
    <property type="entry name" value="lipA"/>
    <property type="match status" value="1"/>
</dbReference>
<dbReference type="GO" id="GO:0016992">
    <property type="term" value="F:lipoate synthase activity"/>
    <property type="evidence" value="ECO:0007669"/>
    <property type="project" value="UniProtKB-EC"/>
</dbReference>
<comment type="catalytic activity">
    <reaction evidence="11">
        <text>[[Fe-S] cluster scaffold protein carrying a second [4Fe-4S](2+) cluster] + N(6)-octanoyl-L-lysyl-[protein] + 2 oxidized [2Fe-2S]-[ferredoxin] + 2 S-adenosyl-L-methionine + 4 H(+) = [[Fe-S] cluster scaffold protein] + N(6)-[(R)-dihydrolipoyl]-L-lysyl-[protein] + 4 Fe(3+) + 2 hydrogen sulfide + 2 5'-deoxyadenosine + 2 L-methionine + 2 reduced [2Fe-2S]-[ferredoxin]</text>
        <dbReference type="Rhea" id="RHEA:16585"/>
        <dbReference type="Rhea" id="RHEA-COMP:9928"/>
        <dbReference type="Rhea" id="RHEA-COMP:10000"/>
        <dbReference type="Rhea" id="RHEA-COMP:10001"/>
        <dbReference type="Rhea" id="RHEA-COMP:10475"/>
        <dbReference type="Rhea" id="RHEA-COMP:14568"/>
        <dbReference type="Rhea" id="RHEA-COMP:14569"/>
        <dbReference type="ChEBI" id="CHEBI:15378"/>
        <dbReference type="ChEBI" id="CHEBI:17319"/>
        <dbReference type="ChEBI" id="CHEBI:29034"/>
        <dbReference type="ChEBI" id="CHEBI:29919"/>
        <dbReference type="ChEBI" id="CHEBI:33722"/>
        <dbReference type="ChEBI" id="CHEBI:33737"/>
        <dbReference type="ChEBI" id="CHEBI:33738"/>
        <dbReference type="ChEBI" id="CHEBI:57844"/>
        <dbReference type="ChEBI" id="CHEBI:59789"/>
        <dbReference type="ChEBI" id="CHEBI:78809"/>
        <dbReference type="ChEBI" id="CHEBI:83100"/>
        <dbReference type="EC" id="2.8.1.8"/>
    </reaction>
</comment>
<evidence type="ECO:0000256" key="11">
    <source>
        <dbReference type="ARBA" id="ARBA00047326"/>
    </source>
</evidence>
<dbReference type="GO" id="GO:0005739">
    <property type="term" value="C:mitochondrion"/>
    <property type="evidence" value="ECO:0007669"/>
    <property type="project" value="UniProtKB-SubCell"/>
</dbReference>
<keyword evidence="8" id="KW-0479">Metal-binding</keyword>
<feature type="compositionally biased region" description="Low complexity" evidence="12">
    <location>
        <begin position="1"/>
        <end position="14"/>
    </location>
</feature>
<dbReference type="SFLD" id="SFLDF00271">
    <property type="entry name" value="lipoyl_synthase"/>
    <property type="match status" value="1"/>
</dbReference>
<dbReference type="HAMAP" id="MF_00206">
    <property type="entry name" value="Lipoyl_synth"/>
    <property type="match status" value="1"/>
</dbReference>
<dbReference type="FunFam" id="3.20.20.70:FF:000040">
    <property type="entry name" value="Lipoyl synthase"/>
    <property type="match status" value="1"/>
</dbReference>
<dbReference type="EMBL" id="UINC01006406">
    <property type="protein sequence ID" value="SVA27334.1"/>
    <property type="molecule type" value="Genomic_DNA"/>
</dbReference>
<evidence type="ECO:0000256" key="7">
    <source>
        <dbReference type="ARBA" id="ARBA00022691"/>
    </source>
</evidence>
<dbReference type="AlphaFoldDB" id="A0A381UH81"/>
<feature type="region of interest" description="Disordered" evidence="12">
    <location>
        <begin position="1"/>
        <end position="24"/>
    </location>
</feature>
<accession>A0A381UH81</accession>
<dbReference type="InterPro" id="IPR006638">
    <property type="entry name" value="Elp3/MiaA/NifB-like_rSAM"/>
</dbReference>
<evidence type="ECO:0000256" key="9">
    <source>
        <dbReference type="ARBA" id="ARBA00023004"/>
    </source>
</evidence>
<dbReference type="Gene3D" id="3.20.20.70">
    <property type="entry name" value="Aldolase class I"/>
    <property type="match status" value="1"/>
</dbReference>
<proteinExistence type="inferred from homology"/>
<dbReference type="Pfam" id="PF04055">
    <property type="entry name" value="Radical_SAM"/>
    <property type="match status" value="1"/>
</dbReference>
<dbReference type="GO" id="GO:0046872">
    <property type="term" value="F:metal ion binding"/>
    <property type="evidence" value="ECO:0007669"/>
    <property type="project" value="UniProtKB-KW"/>
</dbReference>
<organism evidence="14">
    <name type="scientific">marine metagenome</name>
    <dbReference type="NCBI Taxonomy" id="408172"/>
    <lineage>
        <taxon>unclassified sequences</taxon>
        <taxon>metagenomes</taxon>
        <taxon>ecological metagenomes</taxon>
    </lineage>
</organism>
<dbReference type="InterPro" id="IPR007197">
    <property type="entry name" value="rSAM"/>
</dbReference>
<dbReference type="SFLD" id="SFLDS00029">
    <property type="entry name" value="Radical_SAM"/>
    <property type="match status" value="1"/>
</dbReference>
<evidence type="ECO:0000256" key="2">
    <source>
        <dbReference type="ARBA" id="ARBA00004173"/>
    </source>
</evidence>
<comment type="subcellular location">
    <subcellularLocation>
        <location evidence="2">Mitochondrion</location>
    </subcellularLocation>
</comment>
<keyword evidence="4" id="KW-0004">4Fe-4S</keyword>
<feature type="domain" description="Radical SAM core" evidence="13">
    <location>
        <begin position="65"/>
        <end position="281"/>
    </location>
</feature>
<dbReference type="InterPro" id="IPR003698">
    <property type="entry name" value="Lipoyl_synth"/>
</dbReference>
<dbReference type="GO" id="GO:0051539">
    <property type="term" value="F:4 iron, 4 sulfur cluster binding"/>
    <property type="evidence" value="ECO:0007669"/>
    <property type="project" value="UniProtKB-KW"/>
</dbReference>
<keyword evidence="7" id="KW-0949">S-adenosyl-L-methionine</keyword>
<evidence type="ECO:0000256" key="8">
    <source>
        <dbReference type="ARBA" id="ARBA00022723"/>
    </source>
</evidence>
<keyword evidence="5" id="KW-0963">Cytoplasm</keyword>
<dbReference type="SUPFAM" id="SSF102114">
    <property type="entry name" value="Radical SAM enzymes"/>
    <property type="match status" value="1"/>
</dbReference>
<dbReference type="SFLD" id="SFLDG01058">
    <property type="entry name" value="lipoyl_synthase_like"/>
    <property type="match status" value="1"/>
</dbReference>
<keyword evidence="6" id="KW-0808">Transferase</keyword>
<reference evidence="14" key="1">
    <citation type="submission" date="2018-05" db="EMBL/GenBank/DDBJ databases">
        <authorList>
            <person name="Lanie J.A."/>
            <person name="Ng W.-L."/>
            <person name="Kazmierczak K.M."/>
            <person name="Andrzejewski T.M."/>
            <person name="Davidsen T.M."/>
            <person name="Wayne K.J."/>
            <person name="Tettelin H."/>
            <person name="Glass J.I."/>
            <person name="Rusch D."/>
            <person name="Podicherti R."/>
            <person name="Tsui H.-C.T."/>
            <person name="Winkler M.E."/>
        </authorList>
    </citation>
    <scope>NUCLEOTIDE SEQUENCE</scope>
</reference>
<evidence type="ECO:0000313" key="14">
    <source>
        <dbReference type="EMBL" id="SVA27334.1"/>
    </source>
</evidence>
<protein>
    <recommendedName>
        <fullName evidence="3">lipoyl synthase</fullName>
        <ecNumber evidence="3">2.8.1.8</ecNumber>
    </recommendedName>
</protein>
<dbReference type="InterPro" id="IPR058240">
    <property type="entry name" value="rSAM_sf"/>
</dbReference>
<evidence type="ECO:0000256" key="3">
    <source>
        <dbReference type="ARBA" id="ARBA00012237"/>
    </source>
</evidence>
<dbReference type="EC" id="2.8.1.8" evidence="3"/>
<gene>
    <name evidence="14" type="ORF">METZ01_LOCUS80188</name>
</gene>
<keyword evidence="10" id="KW-0411">Iron-sulfur</keyword>
<keyword evidence="9" id="KW-0408">Iron</keyword>
<dbReference type="PANTHER" id="PTHR10949:SF0">
    <property type="entry name" value="LIPOYL SYNTHASE, MITOCHONDRIAL"/>
    <property type="match status" value="1"/>
</dbReference>
<dbReference type="PROSITE" id="PS51918">
    <property type="entry name" value="RADICAL_SAM"/>
    <property type="match status" value="1"/>
</dbReference>
<evidence type="ECO:0000256" key="5">
    <source>
        <dbReference type="ARBA" id="ARBA00022490"/>
    </source>
</evidence>
<sequence length="307" mass="33778">MTLSVPLLRGRPMRGAPPPREPKPPWLKVRAPGSAGYRRLKQLVQSLNLHTVCAEANCPNIGECWDQGTATFMILGDVCTRSCGYCNVLHGRPQALDPNEPNRVGRAVASLRLDHVVITSVDRDDLPDGGASAFAATVRAIRSARPECRIELLIPDFKGQNRALKTVLAEKPDVLNHNIETVRRLYRSVRPAGRYDLALELLARAAHFTPTIPTKSGLMVGLGETIDEVIETMADLRKHGCRILTVGQYLRPSPANVPLSRYYEPKEFSEIKRVACGLGFHHVESGPLVRSSYHAQEQADAATRAAQ</sequence>
<dbReference type="NCBIfam" id="NF004019">
    <property type="entry name" value="PRK05481.1"/>
    <property type="match status" value="1"/>
</dbReference>
<dbReference type="Pfam" id="PF16881">
    <property type="entry name" value="LIAS_N"/>
    <property type="match status" value="1"/>
</dbReference>
<evidence type="ECO:0000256" key="12">
    <source>
        <dbReference type="SAM" id="MobiDB-lite"/>
    </source>
</evidence>
<dbReference type="InterPro" id="IPR013785">
    <property type="entry name" value="Aldolase_TIM"/>
</dbReference>
<evidence type="ECO:0000259" key="13">
    <source>
        <dbReference type="PROSITE" id="PS51918"/>
    </source>
</evidence>